<organism evidence="1 2">
    <name type="scientific">Marasmius oreades</name>
    <name type="common">fairy-ring Marasmius</name>
    <dbReference type="NCBI Taxonomy" id="181124"/>
    <lineage>
        <taxon>Eukaryota</taxon>
        <taxon>Fungi</taxon>
        <taxon>Dikarya</taxon>
        <taxon>Basidiomycota</taxon>
        <taxon>Agaricomycotina</taxon>
        <taxon>Agaricomycetes</taxon>
        <taxon>Agaricomycetidae</taxon>
        <taxon>Agaricales</taxon>
        <taxon>Marasmiineae</taxon>
        <taxon>Marasmiaceae</taxon>
        <taxon>Marasmius</taxon>
    </lineage>
</organism>
<proteinExistence type="predicted"/>
<dbReference type="EMBL" id="CM032182">
    <property type="protein sequence ID" value="KAG7096298.1"/>
    <property type="molecule type" value="Genomic_DNA"/>
</dbReference>
<keyword evidence="2" id="KW-1185">Reference proteome</keyword>
<dbReference type="OrthoDB" id="3275666at2759"/>
<evidence type="ECO:0000313" key="2">
    <source>
        <dbReference type="Proteomes" id="UP001049176"/>
    </source>
</evidence>
<gene>
    <name evidence="1" type="ORF">E1B28_003744</name>
</gene>
<dbReference type="RefSeq" id="XP_043012768.1">
    <property type="nucleotide sequence ID" value="XM_043148176.1"/>
</dbReference>
<evidence type="ECO:0000313" key="1">
    <source>
        <dbReference type="EMBL" id="KAG7096298.1"/>
    </source>
</evidence>
<dbReference type="GeneID" id="66072820"/>
<comment type="caution">
    <text evidence="1">The sequence shown here is derived from an EMBL/GenBank/DDBJ whole genome shotgun (WGS) entry which is preliminary data.</text>
</comment>
<protein>
    <submittedName>
        <fullName evidence="1">Uncharacterized protein</fullName>
    </submittedName>
</protein>
<reference evidence="1" key="1">
    <citation type="journal article" date="2021" name="Genome Biol. Evol.">
        <title>The assembled and annotated genome of the fairy-ring fungus Marasmius oreades.</title>
        <authorList>
            <person name="Hiltunen M."/>
            <person name="Ament-Velasquez S.L."/>
            <person name="Johannesson H."/>
        </authorList>
    </citation>
    <scope>NUCLEOTIDE SEQUENCE</scope>
    <source>
        <strain evidence="1">03SP1</strain>
    </source>
</reference>
<dbReference type="Proteomes" id="UP001049176">
    <property type="component" value="Chromosome 2"/>
</dbReference>
<dbReference type="KEGG" id="more:E1B28_003744"/>
<name>A0A9P8ABQ3_9AGAR</name>
<accession>A0A9P8ABQ3</accession>
<dbReference type="AlphaFoldDB" id="A0A9P8ABQ3"/>
<sequence length="76" mass="8177">MSPDPHAVLFCDTNGRRQAAAFADGNKKDILVKSMIEDYGASVYGDWYQLPSSGAVDAVIDQANDLGGTVYNLPVR</sequence>